<evidence type="ECO:0000313" key="2">
    <source>
        <dbReference type="Proteomes" id="UP001159427"/>
    </source>
</evidence>
<protein>
    <recommendedName>
        <fullName evidence="3">Reverse transcriptase</fullName>
    </recommendedName>
</protein>
<evidence type="ECO:0008006" key="3">
    <source>
        <dbReference type="Google" id="ProtNLM"/>
    </source>
</evidence>
<gene>
    <name evidence="1" type="ORF">PEVE_00017984</name>
</gene>
<accession>A0ABN8S8M9</accession>
<proteinExistence type="predicted"/>
<dbReference type="PANTHER" id="PTHR31635:SF196">
    <property type="entry name" value="REVERSE TRANSCRIPTASE DOMAIN-CONTAINING PROTEIN-RELATED"/>
    <property type="match status" value="1"/>
</dbReference>
<dbReference type="Proteomes" id="UP001159427">
    <property type="component" value="Unassembled WGS sequence"/>
</dbReference>
<dbReference type="EMBL" id="CALNXI010002455">
    <property type="protein sequence ID" value="CAH3187873.1"/>
    <property type="molecule type" value="Genomic_DNA"/>
</dbReference>
<sequence>MIETFSSMSGLRLNSKKTEALWIGSMAGNKEKLLPEKNFKWPENKVKVLGVWLSTDPDITLSLNYREKADKIKNILSNWKYRRLTLLGKIQVIKSLAASQLTYILAPLPTNHKIIKEINDLFFSFLWNNKCDKIKRSVMTNDYNNGGLKMIDIASFTKSLKTVWIKKYLDDSNRGKWKYFFEVELKKYGGKLVFTCNLHKRDISKSISVQDPFLQEILEIWSEINFDAKIKTEQQFLEQHIWHNSLIRIENRPVFYKHLFLHGITKVAHLMTDSRNFLPLGQPENSEFNNFSYVP</sequence>
<keyword evidence="2" id="KW-1185">Reference proteome</keyword>
<reference evidence="1 2" key="1">
    <citation type="submission" date="2022-05" db="EMBL/GenBank/DDBJ databases">
        <authorList>
            <consortium name="Genoscope - CEA"/>
            <person name="William W."/>
        </authorList>
    </citation>
    <scope>NUCLEOTIDE SEQUENCE [LARGE SCALE GENOMIC DNA]</scope>
</reference>
<comment type="caution">
    <text evidence="1">The sequence shown here is derived from an EMBL/GenBank/DDBJ whole genome shotgun (WGS) entry which is preliminary data.</text>
</comment>
<evidence type="ECO:0000313" key="1">
    <source>
        <dbReference type="EMBL" id="CAH3187873.1"/>
    </source>
</evidence>
<name>A0ABN8S8M9_9CNID</name>
<dbReference type="PANTHER" id="PTHR31635">
    <property type="entry name" value="REVERSE TRANSCRIPTASE DOMAIN-CONTAINING PROTEIN-RELATED"/>
    <property type="match status" value="1"/>
</dbReference>
<organism evidence="1 2">
    <name type="scientific">Porites evermanni</name>
    <dbReference type="NCBI Taxonomy" id="104178"/>
    <lineage>
        <taxon>Eukaryota</taxon>
        <taxon>Metazoa</taxon>
        <taxon>Cnidaria</taxon>
        <taxon>Anthozoa</taxon>
        <taxon>Hexacorallia</taxon>
        <taxon>Scleractinia</taxon>
        <taxon>Fungiina</taxon>
        <taxon>Poritidae</taxon>
        <taxon>Porites</taxon>
    </lineage>
</organism>